<dbReference type="InterPro" id="IPR000160">
    <property type="entry name" value="GGDEF_dom"/>
</dbReference>
<comment type="similarity">
    <text evidence="1">Belongs to the GdpP/PdeA phosphodiesterase family.</text>
</comment>
<dbReference type="GO" id="GO:0016787">
    <property type="term" value="F:hydrolase activity"/>
    <property type="evidence" value="ECO:0007669"/>
    <property type="project" value="UniProtKB-UniRule"/>
</dbReference>
<feature type="binding site" evidence="2">
    <location>
        <position position="424"/>
    </location>
    <ligand>
        <name>Mn(2+)</name>
        <dbReference type="ChEBI" id="CHEBI:29035"/>
        <label>1</label>
    </ligand>
</feature>
<dbReference type="Gene3D" id="3.90.1640.10">
    <property type="entry name" value="inorganic pyrophosphatase (n-terminal core)"/>
    <property type="match status" value="1"/>
</dbReference>
<feature type="binding site" evidence="2">
    <location>
        <position position="448"/>
    </location>
    <ligand>
        <name>Mn(2+)</name>
        <dbReference type="ChEBI" id="CHEBI:29035"/>
        <label>2</label>
    </ligand>
</feature>
<dbReference type="PROSITE" id="PS51257">
    <property type="entry name" value="PROKAR_LIPOPROTEIN"/>
    <property type="match status" value="1"/>
</dbReference>
<dbReference type="GO" id="GO:0046872">
    <property type="term" value="F:metal ion binding"/>
    <property type="evidence" value="ECO:0007669"/>
    <property type="project" value="UniProtKB-KW"/>
</dbReference>
<dbReference type="PANTHER" id="PTHR47618:SF2">
    <property type="entry name" value="CYCLIC-DI-AMP PHOSPHODIESTERASE GDPP"/>
    <property type="match status" value="1"/>
</dbReference>
<keyword evidence="2" id="KW-0464">Manganese</keyword>
<keyword evidence="1 3" id="KW-0472">Membrane</keyword>
<feature type="binding site" evidence="2">
    <location>
        <position position="351"/>
    </location>
    <ligand>
        <name>Mn(2+)</name>
        <dbReference type="ChEBI" id="CHEBI:29035"/>
        <label>1</label>
    </ligand>
</feature>
<feature type="domain" description="GGDEF" evidence="4">
    <location>
        <begin position="179"/>
        <end position="308"/>
    </location>
</feature>
<feature type="binding site" evidence="2">
    <location>
        <position position="424"/>
    </location>
    <ligand>
        <name>Mn(2+)</name>
        <dbReference type="ChEBI" id="CHEBI:29035"/>
        <label>2</label>
    </ligand>
</feature>
<evidence type="ECO:0000259" key="4">
    <source>
        <dbReference type="PROSITE" id="PS50887"/>
    </source>
</evidence>
<dbReference type="InterPro" id="IPR003156">
    <property type="entry name" value="DHHA1_dom"/>
</dbReference>
<dbReference type="GO" id="GO:0005886">
    <property type="term" value="C:plasma membrane"/>
    <property type="evidence" value="ECO:0007669"/>
    <property type="project" value="UniProtKB-SubCell"/>
</dbReference>
<keyword evidence="2" id="KW-0479">Metal-binding</keyword>
<dbReference type="InterPro" id="IPR038763">
    <property type="entry name" value="DHH_sf"/>
</dbReference>
<comment type="catalytic activity">
    <reaction evidence="1">
        <text>3',3'-c-di-AMP + H2O = 5'-O-phosphonoadenylyl-(3'-&gt;5')-adenosine + H(+)</text>
        <dbReference type="Rhea" id="RHEA:54420"/>
        <dbReference type="ChEBI" id="CHEBI:15377"/>
        <dbReference type="ChEBI" id="CHEBI:15378"/>
        <dbReference type="ChEBI" id="CHEBI:71500"/>
        <dbReference type="ChEBI" id="CHEBI:138171"/>
    </reaction>
</comment>
<dbReference type="FunFam" id="3.90.1640.10:FF:000002">
    <property type="entry name" value="Cyclic-di-AMP phosphodiesterase"/>
    <property type="match status" value="1"/>
</dbReference>
<dbReference type="InterPro" id="IPR014528">
    <property type="entry name" value="GdpP/PdeA"/>
</dbReference>
<comment type="function">
    <text evidence="1">Has phosphodiesterase (PDE) activity against cyclic-di-AMP (c-di-AMP).</text>
</comment>
<comment type="cofactor">
    <cofactor evidence="2">
        <name>Mn(2+)</name>
        <dbReference type="ChEBI" id="CHEBI:29035"/>
    </cofactor>
    <text evidence="2">For phosphodiesterase activity, probably binds 2 Mn(2+) per subunit.</text>
</comment>
<evidence type="ECO:0000313" key="6">
    <source>
        <dbReference type="Proteomes" id="UP000183639"/>
    </source>
</evidence>
<dbReference type="Gene3D" id="3.30.70.270">
    <property type="match status" value="1"/>
</dbReference>
<evidence type="ECO:0000256" key="2">
    <source>
        <dbReference type="PIRSR" id="PIRSR026583-50"/>
    </source>
</evidence>
<comment type="subcellular location">
    <subcellularLocation>
        <location evidence="1">Cell membrane</location>
    </subcellularLocation>
</comment>
<protein>
    <recommendedName>
        <fullName evidence="1">Cyclic-di-AMP phosphodiesterase</fullName>
        <ecNumber evidence="1">3.1.4.-</ecNumber>
    </recommendedName>
</protein>
<dbReference type="RefSeq" id="WP_075445640.1">
    <property type="nucleotide sequence ID" value="NZ_FOQK01000032.1"/>
</dbReference>
<dbReference type="OrthoDB" id="9759476at2"/>
<dbReference type="GO" id="GO:0003676">
    <property type="term" value="F:nucleic acid binding"/>
    <property type="evidence" value="ECO:0007669"/>
    <property type="project" value="UniProtKB-UniRule"/>
</dbReference>
<dbReference type="InterPro" id="IPR001667">
    <property type="entry name" value="DDH_dom"/>
</dbReference>
<dbReference type="InterPro" id="IPR051319">
    <property type="entry name" value="Oligoribo/pAp-PDE_c-di-AMP_PDE"/>
</dbReference>
<dbReference type="EMBL" id="FOQK01000032">
    <property type="protein sequence ID" value="SFI36888.1"/>
    <property type="molecule type" value="Genomic_DNA"/>
</dbReference>
<dbReference type="InterPro" id="IPR043128">
    <property type="entry name" value="Rev_trsase/Diguanyl_cyclase"/>
</dbReference>
<keyword evidence="1" id="KW-0378">Hydrolase</keyword>
<dbReference type="SUPFAM" id="SSF55073">
    <property type="entry name" value="Nucleotide cyclase"/>
    <property type="match status" value="1"/>
</dbReference>
<dbReference type="PROSITE" id="PS50887">
    <property type="entry name" value="GGDEF"/>
    <property type="match status" value="1"/>
</dbReference>
<dbReference type="Pfam" id="PF24898">
    <property type="entry name" value="GGDEF_GdpP"/>
    <property type="match status" value="1"/>
</dbReference>
<dbReference type="InterPro" id="IPR029787">
    <property type="entry name" value="Nucleotide_cyclase"/>
</dbReference>
<evidence type="ECO:0000256" key="3">
    <source>
        <dbReference type="SAM" id="Phobius"/>
    </source>
</evidence>
<name>A0A1I3HM80_SELRU</name>
<dbReference type="Gene3D" id="3.10.310.30">
    <property type="match status" value="1"/>
</dbReference>
<dbReference type="PIRSF" id="PIRSF026583">
    <property type="entry name" value="YybT"/>
    <property type="match status" value="1"/>
</dbReference>
<feature type="binding site" evidence="2">
    <location>
        <position position="355"/>
    </location>
    <ligand>
        <name>Mn(2+)</name>
        <dbReference type="ChEBI" id="CHEBI:29035"/>
        <label>1</label>
    </ligand>
</feature>
<accession>A0A1I3HM80</accession>
<evidence type="ECO:0000313" key="5">
    <source>
        <dbReference type="EMBL" id="SFI36888.1"/>
    </source>
</evidence>
<dbReference type="SMART" id="SM00267">
    <property type="entry name" value="GGDEF"/>
    <property type="match status" value="1"/>
</dbReference>
<keyword evidence="3" id="KW-0812">Transmembrane</keyword>
<sequence length="669" mass="74676">MPRNLSAWIDLTIHLIIMLVLVMVLSCYNEYIAAIAGVIWLALASFARERCTDRAKRFERYCRNVVENISEMVNYAVEELPQAVIIITEDGRIQWTNSRLAGYVGSEPELDTDIADIWPGIIIGPVWGQEGEYVFAHEDKYYQVRYRPVKMAPHQQQLMALYVQDVTQHETLRLTYKESRTVLLYIQIDNYDEVMQGQSEAERTSLLLAVNQILDKWMKNLGGFMRRVSDDLYVVVLTREALEKAMSERFDVLDKARQLQSTNRLPVTLSMGVAVADNQSMAEMGAQAQACLDLALGRGGDQVAVLIDGKTQFFGGRAKAVEKHTRVKARVVAHAVREIMEGADEVYVMGHHNEDFDCFGAAMGVAKMARVLEKPVHIVLSDMNEGIDKFTDLLQGKEEYEDIFVRAEDLTTMTALNPVLIVVDTHIPHLVADPTLLERIPQVVVIDHHRRSEHFIKNPLLVYIEPASSSTSELVTELLAYFSDDLMLSRLDATALYSGIVVDTKNFAVQTGVRTFDAAAYLRRSGADPVMVRHLFRSDYDTTVALAKTKARSELYGGGLIVSYIPETIPNVQVIAAQAADSLLRIENVRMSIVIFQLPNKVVGLSARSTGDMNVQVIMEAFGGGGHQNVAGAQVENGDLQAIKAKAIEISKKYIEENDQDESNTSAGR</sequence>
<dbReference type="EC" id="3.1.4.-" evidence="1"/>
<dbReference type="AlphaFoldDB" id="A0A1I3HM80"/>
<organism evidence="5 6">
    <name type="scientific">Selenomonas ruminantium</name>
    <dbReference type="NCBI Taxonomy" id="971"/>
    <lineage>
        <taxon>Bacteria</taxon>
        <taxon>Bacillati</taxon>
        <taxon>Bacillota</taxon>
        <taxon>Negativicutes</taxon>
        <taxon>Selenomonadales</taxon>
        <taxon>Selenomonadaceae</taxon>
        <taxon>Selenomonas</taxon>
    </lineage>
</organism>
<dbReference type="Gene3D" id="3.30.450.20">
    <property type="entry name" value="PAS domain"/>
    <property type="match status" value="1"/>
</dbReference>
<feature type="binding site" evidence="2">
    <location>
        <position position="357"/>
    </location>
    <ligand>
        <name>Mn(2+)</name>
        <dbReference type="ChEBI" id="CHEBI:29035"/>
        <label>2</label>
    </ligand>
</feature>
<dbReference type="GO" id="GO:0106409">
    <property type="term" value="F:cyclic-di-AMP phosphodiesterase activity"/>
    <property type="evidence" value="ECO:0007669"/>
    <property type="project" value="RHEA"/>
</dbReference>
<dbReference type="Proteomes" id="UP000183639">
    <property type="component" value="Unassembled WGS sequence"/>
</dbReference>
<reference evidence="5 6" key="1">
    <citation type="submission" date="2016-10" db="EMBL/GenBank/DDBJ databases">
        <authorList>
            <person name="de Groot N.N."/>
        </authorList>
    </citation>
    <scope>NUCLEOTIDE SEQUENCE [LARGE SCALE GENOMIC DNA]</scope>
    <source>
        <strain evidence="5 6">Z108</strain>
    </source>
</reference>
<dbReference type="PANTHER" id="PTHR47618">
    <property type="entry name" value="BIFUNCTIONAL OLIGORIBONUCLEASE AND PAP PHOSPHATASE NRNA"/>
    <property type="match status" value="1"/>
</dbReference>
<dbReference type="SUPFAM" id="SSF64182">
    <property type="entry name" value="DHH phosphoesterases"/>
    <property type="match status" value="1"/>
</dbReference>
<evidence type="ECO:0000256" key="1">
    <source>
        <dbReference type="PIRNR" id="PIRNR026583"/>
    </source>
</evidence>
<dbReference type="Pfam" id="PF01368">
    <property type="entry name" value="DHH"/>
    <property type="match status" value="1"/>
</dbReference>
<feature type="binding site" evidence="2">
    <location>
        <position position="503"/>
    </location>
    <ligand>
        <name>Mn(2+)</name>
        <dbReference type="ChEBI" id="CHEBI:29035"/>
        <label>2</label>
    </ligand>
</feature>
<proteinExistence type="inferred from homology"/>
<keyword evidence="1" id="KW-1003">Cell membrane</keyword>
<gene>
    <name evidence="5" type="ORF">SAMN04487861_1323</name>
</gene>
<dbReference type="Pfam" id="PF02272">
    <property type="entry name" value="DHHA1"/>
    <property type="match status" value="1"/>
</dbReference>
<keyword evidence="3" id="KW-1133">Transmembrane helix</keyword>
<feature type="transmembrane region" description="Helical" evidence="3">
    <location>
        <begin position="7"/>
        <end position="25"/>
    </location>
</feature>